<dbReference type="GO" id="GO:0005739">
    <property type="term" value="C:mitochondrion"/>
    <property type="evidence" value="ECO:0007669"/>
    <property type="project" value="TreeGrafter"/>
</dbReference>
<evidence type="ECO:0000259" key="3">
    <source>
        <dbReference type="Pfam" id="PF06916"/>
    </source>
</evidence>
<keyword evidence="2" id="KW-0812">Transmembrane</keyword>
<keyword evidence="2" id="KW-0472">Membrane</keyword>
<dbReference type="PANTHER" id="PTHR21377">
    <property type="entry name" value="PROTEIN FAM210B, MITOCHONDRIAL"/>
    <property type="match status" value="1"/>
</dbReference>
<dbReference type="OrthoDB" id="426386at2759"/>
<evidence type="ECO:0000313" key="5">
    <source>
        <dbReference type="Proteomes" id="UP000030640"/>
    </source>
</evidence>
<name>W7A2Z6_9APIC</name>
<evidence type="ECO:0000313" key="4">
    <source>
        <dbReference type="EMBL" id="EUD67597.1"/>
    </source>
</evidence>
<keyword evidence="2" id="KW-1133">Transmembrane helix</keyword>
<feature type="region of interest" description="Disordered" evidence="1">
    <location>
        <begin position="23"/>
        <end position="77"/>
    </location>
</feature>
<proteinExistence type="predicted"/>
<evidence type="ECO:0000256" key="1">
    <source>
        <dbReference type="SAM" id="MobiDB-lite"/>
    </source>
</evidence>
<dbReference type="EMBL" id="KI965465">
    <property type="protein sequence ID" value="EUD67597.1"/>
    <property type="molecule type" value="Genomic_DNA"/>
</dbReference>
<dbReference type="RefSeq" id="XP_008815607.1">
    <property type="nucleotide sequence ID" value="XM_008817385.1"/>
</dbReference>
<feature type="transmembrane region" description="Helical" evidence="2">
    <location>
        <begin position="208"/>
        <end position="231"/>
    </location>
</feature>
<dbReference type="AlphaFoldDB" id="W7A2Z6"/>
<protein>
    <recommendedName>
        <fullName evidence="3">DUF1279 domain-containing protein</fullName>
    </recommendedName>
</protein>
<dbReference type="Pfam" id="PF06916">
    <property type="entry name" value="FAM210A-B_dom"/>
    <property type="match status" value="1"/>
</dbReference>
<dbReference type="GeneID" id="20037056"/>
<dbReference type="Proteomes" id="UP000030640">
    <property type="component" value="Unassembled WGS sequence"/>
</dbReference>
<organism evidence="4 5">
    <name type="scientific">Plasmodium inui San Antonio 1</name>
    <dbReference type="NCBI Taxonomy" id="1237626"/>
    <lineage>
        <taxon>Eukaryota</taxon>
        <taxon>Sar</taxon>
        <taxon>Alveolata</taxon>
        <taxon>Apicomplexa</taxon>
        <taxon>Aconoidasida</taxon>
        <taxon>Haemosporida</taxon>
        <taxon>Plasmodiidae</taxon>
        <taxon>Plasmodium</taxon>
        <taxon>Plasmodium (Plasmodium)</taxon>
    </lineage>
</organism>
<accession>W7A2Z6</accession>
<reference evidence="4 5" key="1">
    <citation type="submission" date="2013-02" db="EMBL/GenBank/DDBJ databases">
        <title>The Genome Sequence of Plasmodium inui San Antonio 1.</title>
        <authorList>
            <consortium name="The Broad Institute Genome Sequencing Platform"/>
            <consortium name="The Broad Institute Genome Sequencing Center for Infectious Disease"/>
            <person name="Neafsey D."/>
            <person name="Cheeseman I."/>
            <person name="Volkman S."/>
            <person name="Adams J."/>
            <person name="Walker B."/>
            <person name="Young S.K."/>
            <person name="Zeng Q."/>
            <person name="Gargeya S."/>
            <person name="Fitzgerald M."/>
            <person name="Haas B."/>
            <person name="Abouelleil A."/>
            <person name="Alvarado L."/>
            <person name="Arachchi H.M."/>
            <person name="Berlin A.M."/>
            <person name="Chapman S.B."/>
            <person name="Dewar J."/>
            <person name="Goldberg J."/>
            <person name="Griggs A."/>
            <person name="Gujja S."/>
            <person name="Hansen M."/>
            <person name="Howarth C."/>
            <person name="Imamovic A."/>
            <person name="Larimer J."/>
            <person name="McCowan C."/>
            <person name="Murphy C."/>
            <person name="Neiman D."/>
            <person name="Pearson M."/>
            <person name="Priest M."/>
            <person name="Roberts A."/>
            <person name="Saif S."/>
            <person name="Shea T."/>
            <person name="Sisk P."/>
            <person name="Sykes S."/>
            <person name="Wortman J."/>
            <person name="Nusbaum C."/>
            <person name="Birren B."/>
        </authorList>
    </citation>
    <scope>NUCLEOTIDE SEQUENCE [LARGE SCALE GENOMIC DNA]</scope>
    <source>
        <strain evidence="4 5">San Antonio 1</strain>
    </source>
</reference>
<gene>
    <name evidence="4" type="ORF">C922_01782</name>
</gene>
<dbReference type="InterPro" id="IPR009688">
    <property type="entry name" value="FAM210A/B-like_dom"/>
</dbReference>
<dbReference type="InterPro" id="IPR045866">
    <property type="entry name" value="FAM210A/B-like"/>
</dbReference>
<sequence>MLHPCLLGIQKKWTIWGANFNSVSKEEKPPHGEADSMRRRDQPDWAHVASSGGRQKGVNKLADGGESEAASGGGPNGNCLQNMHSLLVSKKIKEALSKLRNKHSYKIISKKIKNEKNKINALLSIYHLKKGSLKQNLNEHIYRKAVMHTKTKIFQLVKKNKKRSFIDIYYEEKRKYKLRKEKLLELQKKLISNSRVAQMNVKRFFQRYGYIGLGTYFIVFCVTFSCCYLFVHFKYISLADLTYWCEKMHLTKYMNDDLQKKIDSLWGELIFAYIASKVTEPVRIVITILITPYIVKMIRLKRSSRIKSF</sequence>
<feature type="compositionally biased region" description="Basic and acidic residues" evidence="1">
    <location>
        <begin position="24"/>
        <end position="44"/>
    </location>
</feature>
<evidence type="ECO:0000256" key="2">
    <source>
        <dbReference type="SAM" id="Phobius"/>
    </source>
</evidence>
<feature type="domain" description="DUF1279" evidence="3">
    <location>
        <begin position="200"/>
        <end position="293"/>
    </location>
</feature>
<dbReference type="PANTHER" id="PTHR21377:SF0">
    <property type="entry name" value="PROTEIN FAM210B, MITOCHONDRIAL"/>
    <property type="match status" value="1"/>
</dbReference>
<dbReference type="VEuPathDB" id="PlasmoDB:C922_01782"/>
<keyword evidence="5" id="KW-1185">Reference proteome</keyword>